<evidence type="ECO:0000256" key="1">
    <source>
        <dbReference type="ARBA" id="ARBA00010617"/>
    </source>
</evidence>
<dbReference type="SUPFAM" id="SSF48371">
    <property type="entry name" value="ARM repeat"/>
    <property type="match status" value="1"/>
</dbReference>
<dbReference type="PRINTS" id="PR00463">
    <property type="entry name" value="EP450I"/>
</dbReference>
<dbReference type="SUPFAM" id="SSF48264">
    <property type="entry name" value="Cytochrome P450"/>
    <property type="match status" value="1"/>
</dbReference>
<dbReference type="InterPro" id="IPR001128">
    <property type="entry name" value="Cyt_P450"/>
</dbReference>
<comment type="similarity">
    <text evidence="1 6">Belongs to the cytochrome P450 family.</text>
</comment>
<dbReference type="PROSITE" id="PS00086">
    <property type="entry name" value="CYTOCHROME_P450"/>
    <property type="match status" value="1"/>
</dbReference>
<dbReference type="GO" id="GO:0005506">
    <property type="term" value="F:iron ion binding"/>
    <property type="evidence" value="ECO:0007669"/>
    <property type="project" value="InterPro"/>
</dbReference>
<dbReference type="Gene3D" id="1.10.630.10">
    <property type="entry name" value="Cytochrome P450"/>
    <property type="match status" value="1"/>
</dbReference>
<keyword evidence="5 6" id="KW-0349">Heme</keyword>
<dbReference type="InterPro" id="IPR016024">
    <property type="entry name" value="ARM-type_fold"/>
</dbReference>
<evidence type="ECO:0000256" key="5">
    <source>
        <dbReference type="PIRSR" id="PIRSR602401-1"/>
    </source>
</evidence>
<sequence>MITADEDDGATTYESPKSVPYLPGALPLLGHTVLMARNLDNFQDWLVEQSVARNGEPFILKQPGKNDWLFSARPEDFEQILKNHFDTFIKGPQVRELLDDFMGENIVVINGERWKFQRKALVNLFRARSLRDHMTPIVQKCALALQRVFAQAAEKGEVMDVHHIMGRFALETFAEIEFGSKLGLLEAGGEHAFETAINDANHISLERFAVPMWVWKLKRWLNVGSERRLRENMEVITGFVMDNISDAMKRQKLSDEVHGQRVLPSDVFNISLAGVLAGKDTTGDAMSWLMHLLHENPRVEKKLRAVLLAKVPNLAKAENYVPSMEELDIITYLEATIRESLRLKPPAPCVTQHCTQDTVFPNGTSIRKGTDTTMLYHASALLPSVWGPDATEFKPERFLDENDKLIDLPPFKFIAFSAGPRKCVGQKLAMIEMKVVTACLVQQTGKVLQDLDAEWGTYVVAIEGVARAVEALGPTDSRREAVRFLMSISGEIGVQLTSIRSKLVKDVCEQLLRIVKETGTDFQELANALLPQIVQTARNSSFAVRQPGARLLGKVSEMVRYDLSLMKKIFLQFTQEKVRILLLDQLMIIFVFWSDDEVEMWDSDVLEMIRRGLEDQSDKVRKTARETLTRFLTRC</sequence>
<evidence type="ECO:0000256" key="2">
    <source>
        <dbReference type="ARBA" id="ARBA00022723"/>
    </source>
</evidence>
<dbReference type="AlphaFoldDB" id="A0A421F8X7"/>
<dbReference type="GO" id="GO:0006629">
    <property type="term" value="P:lipid metabolic process"/>
    <property type="evidence" value="ECO:0007669"/>
    <property type="project" value="UniProtKB-ARBA"/>
</dbReference>
<keyword evidence="4 5" id="KW-0408">Iron</keyword>
<dbReference type="GO" id="GO:0020037">
    <property type="term" value="F:heme binding"/>
    <property type="evidence" value="ECO:0007669"/>
    <property type="project" value="InterPro"/>
</dbReference>
<dbReference type="PRINTS" id="PR00385">
    <property type="entry name" value="P450"/>
</dbReference>
<dbReference type="InterPro" id="IPR017972">
    <property type="entry name" value="Cyt_P450_CS"/>
</dbReference>
<evidence type="ECO:0000256" key="6">
    <source>
        <dbReference type="RuleBase" id="RU000461"/>
    </source>
</evidence>
<dbReference type="InterPro" id="IPR036396">
    <property type="entry name" value="Cyt_P450_sf"/>
</dbReference>
<evidence type="ECO:0000256" key="4">
    <source>
        <dbReference type="ARBA" id="ARBA00023004"/>
    </source>
</evidence>
<evidence type="ECO:0000313" key="8">
    <source>
        <dbReference type="EMBL" id="RLN31317.1"/>
    </source>
</evidence>
<feature type="domain" description="CLASP N-terminal" evidence="7">
    <location>
        <begin position="471"/>
        <end position="631"/>
    </location>
</feature>
<dbReference type="Proteomes" id="UP000285883">
    <property type="component" value="Unassembled WGS sequence"/>
</dbReference>
<reference evidence="8 9" key="1">
    <citation type="submission" date="2018-07" db="EMBL/GenBank/DDBJ databases">
        <title>Genome sequencing of oomycete isolates from Chile give support for New Zealand origin for Phytophthora kernoviae and make available the first Nothophytophthora sp. genome.</title>
        <authorList>
            <person name="Studholme D.J."/>
            <person name="Sanfuentes E."/>
            <person name="Panda P."/>
            <person name="Hill R."/>
            <person name="Sambles C."/>
            <person name="Grant M."/>
            <person name="Williams N.M."/>
            <person name="Mcdougal R.L."/>
        </authorList>
    </citation>
    <scope>NUCLEOTIDE SEQUENCE [LARGE SCALE GENOMIC DNA]</scope>
    <source>
        <strain evidence="8">Chile2</strain>
    </source>
</reference>
<keyword evidence="3 6" id="KW-0560">Oxidoreductase</keyword>
<proteinExistence type="inferred from homology"/>
<evidence type="ECO:0000313" key="9">
    <source>
        <dbReference type="Proteomes" id="UP000285883"/>
    </source>
</evidence>
<dbReference type="PANTHER" id="PTHR24296">
    <property type="entry name" value="CYTOCHROME P450"/>
    <property type="match status" value="1"/>
</dbReference>
<keyword evidence="2 5" id="KW-0479">Metal-binding</keyword>
<feature type="binding site" description="axial binding residue" evidence="5">
    <location>
        <position position="423"/>
    </location>
    <ligand>
        <name>heme</name>
        <dbReference type="ChEBI" id="CHEBI:30413"/>
    </ligand>
    <ligandPart>
        <name>Fe</name>
        <dbReference type="ChEBI" id="CHEBI:18248"/>
    </ligandPart>
</feature>
<dbReference type="InterPro" id="IPR011989">
    <property type="entry name" value="ARM-like"/>
</dbReference>
<dbReference type="Gene3D" id="1.25.10.10">
    <property type="entry name" value="Leucine-rich Repeat Variant"/>
    <property type="match status" value="1"/>
</dbReference>
<dbReference type="GO" id="GO:0004497">
    <property type="term" value="F:monooxygenase activity"/>
    <property type="evidence" value="ECO:0007669"/>
    <property type="project" value="UniProtKB-KW"/>
</dbReference>
<dbReference type="Pfam" id="PF12348">
    <property type="entry name" value="CLASP_N"/>
    <property type="match status" value="1"/>
</dbReference>
<name>A0A421F8X7_9STRA</name>
<gene>
    <name evidence="8" type="ORF">BBI17_002268</name>
</gene>
<dbReference type="InterPro" id="IPR002401">
    <property type="entry name" value="Cyt_P450_E_grp-I"/>
</dbReference>
<dbReference type="Pfam" id="PF00067">
    <property type="entry name" value="p450"/>
    <property type="match status" value="1"/>
</dbReference>
<accession>A0A421F8X7</accession>
<dbReference type="GO" id="GO:0016705">
    <property type="term" value="F:oxidoreductase activity, acting on paired donors, with incorporation or reduction of molecular oxygen"/>
    <property type="evidence" value="ECO:0007669"/>
    <property type="project" value="InterPro"/>
</dbReference>
<evidence type="ECO:0000256" key="3">
    <source>
        <dbReference type="ARBA" id="ARBA00023002"/>
    </source>
</evidence>
<comment type="cofactor">
    <cofactor evidence="5">
        <name>heme</name>
        <dbReference type="ChEBI" id="CHEBI:30413"/>
    </cofactor>
</comment>
<dbReference type="InterPro" id="IPR024395">
    <property type="entry name" value="CLASP_N_dom"/>
</dbReference>
<organism evidence="8 9">
    <name type="scientific">Phytophthora kernoviae</name>
    <dbReference type="NCBI Taxonomy" id="325452"/>
    <lineage>
        <taxon>Eukaryota</taxon>
        <taxon>Sar</taxon>
        <taxon>Stramenopiles</taxon>
        <taxon>Oomycota</taxon>
        <taxon>Peronosporomycetes</taxon>
        <taxon>Peronosporales</taxon>
        <taxon>Peronosporaceae</taxon>
        <taxon>Phytophthora</taxon>
    </lineage>
</organism>
<keyword evidence="6" id="KW-0503">Monooxygenase</keyword>
<dbReference type="EMBL" id="MAYM02001007">
    <property type="protein sequence ID" value="RLN31317.1"/>
    <property type="molecule type" value="Genomic_DNA"/>
</dbReference>
<comment type="caution">
    <text evidence="8">The sequence shown here is derived from an EMBL/GenBank/DDBJ whole genome shotgun (WGS) entry which is preliminary data.</text>
</comment>
<protein>
    <recommendedName>
        <fullName evidence="7">CLASP N-terminal domain-containing protein</fullName>
    </recommendedName>
</protein>
<evidence type="ECO:0000259" key="7">
    <source>
        <dbReference type="Pfam" id="PF12348"/>
    </source>
</evidence>
<dbReference type="CDD" id="cd11064">
    <property type="entry name" value="CYP86A"/>
    <property type="match status" value="1"/>
</dbReference>